<protein>
    <submittedName>
        <fullName evidence="3">Crotonobetaine/carnitine-CoA ligase</fullName>
    </submittedName>
</protein>
<dbReference type="GO" id="GO:0016878">
    <property type="term" value="F:acid-thiol ligase activity"/>
    <property type="evidence" value="ECO:0007669"/>
    <property type="project" value="UniProtKB-ARBA"/>
</dbReference>
<proteinExistence type="predicted"/>
<dbReference type="InterPro" id="IPR020845">
    <property type="entry name" value="AMP-binding_CS"/>
</dbReference>
<keyword evidence="4" id="KW-1185">Reference proteome</keyword>
<dbReference type="InterPro" id="IPR000873">
    <property type="entry name" value="AMP-dep_synth/lig_dom"/>
</dbReference>
<dbReference type="Proteomes" id="UP000269591">
    <property type="component" value="Unassembled WGS sequence"/>
</dbReference>
<dbReference type="EMBL" id="QIBX01000012">
    <property type="protein sequence ID" value="RNL39437.1"/>
    <property type="molecule type" value="Genomic_DNA"/>
</dbReference>
<evidence type="ECO:0000313" key="4">
    <source>
        <dbReference type="Proteomes" id="UP000269591"/>
    </source>
</evidence>
<dbReference type="InterPro" id="IPR045851">
    <property type="entry name" value="AMP-bd_C_sf"/>
</dbReference>
<dbReference type="PROSITE" id="PS00455">
    <property type="entry name" value="AMP_BINDING"/>
    <property type="match status" value="1"/>
</dbReference>
<reference evidence="4" key="1">
    <citation type="submission" date="2018-05" db="EMBL/GenBank/DDBJ databases">
        <title>Genome Sequencing of selected type strains of the family Eggerthellaceae.</title>
        <authorList>
            <person name="Danylec N."/>
            <person name="Stoll D.A."/>
            <person name="Doetsch A."/>
            <person name="Huch M."/>
        </authorList>
    </citation>
    <scope>NUCLEOTIDE SEQUENCE [LARGE SCALE GENOMIC DNA]</scope>
    <source>
        <strain evidence="4">DSM 24851</strain>
    </source>
</reference>
<sequence>MSTIVGNDDLRSLWERLRVERGDHVFMEYQSKAGQKQVFTYAEFDRFINRTANYFLSLGVKKGDNVALQLYNSPECVSAAMALAKIGAVAVPINMANMVEECAFVYEKCHIDIVVAEPDCQPFYVEGVPSEIEWRNPVPAPVERVYPIKHLLVSHHHAGEPLFGHSVDFDAEVAKCSDVLEAPCELSELDTAMIIFTSGTTSCPKGVELTHANMLFGGYYTDWQCMLTPEDRLLTTMPAFHSNFHLAALMPVLTAGATLVFIEKYSARRFWKQVREYRATSLQLTAMLVRTMMLQPHDEGELDHHVHSAQYYLAITEEEKDAFEERFGIRLMNCYGSTESVCWVLTDLPYGERHWPSIGRAGLGYEVEIVDDAGVPVVPGEAGEIVVRGIPGVSIMKGYYEEPGITAKTISEDGWLSSGDKGYRDAQGWFYFVDRKSNMIKRSGENISASEVEGVLMEHPAVAEAAVIGVPDPVRDQAVKAFLIPEPGCSVDTDEVTAFCRSRLAGFKIPSMWEVVADLPRTSVGKIAKKLLR</sequence>
<dbReference type="OrthoDB" id="9803968at2"/>
<dbReference type="Pfam" id="PF00501">
    <property type="entry name" value="AMP-binding"/>
    <property type="match status" value="1"/>
</dbReference>
<evidence type="ECO:0000259" key="1">
    <source>
        <dbReference type="Pfam" id="PF00501"/>
    </source>
</evidence>
<dbReference type="SUPFAM" id="SSF56801">
    <property type="entry name" value="Acetyl-CoA synthetase-like"/>
    <property type="match status" value="1"/>
</dbReference>
<dbReference type="InterPro" id="IPR050237">
    <property type="entry name" value="ATP-dep_AMP-bd_enzyme"/>
</dbReference>
<dbReference type="NCBIfam" id="NF005947">
    <property type="entry name" value="PRK08008.1"/>
    <property type="match status" value="1"/>
</dbReference>
<name>A0A3N0AX38_9ACTN</name>
<dbReference type="PANTHER" id="PTHR43767:SF1">
    <property type="entry name" value="NONRIBOSOMAL PEPTIDE SYNTHASE PES1 (EUROFUNG)-RELATED"/>
    <property type="match status" value="1"/>
</dbReference>
<dbReference type="PANTHER" id="PTHR43767">
    <property type="entry name" value="LONG-CHAIN-FATTY-ACID--COA LIGASE"/>
    <property type="match status" value="1"/>
</dbReference>
<dbReference type="InterPro" id="IPR042099">
    <property type="entry name" value="ANL_N_sf"/>
</dbReference>
<keyword evidence="3" id="KW-0436">Ligase</keyword>
<dbReference type="RefSeq" id="WP_123209098.1">
    <property type="nucleotide sequence ID" value="NZ_JBHTHO010000007.1"/>
</dbReference>
<dbReference type="Gene3D" id="3.40.50.12780">
    <property type="entry name" value="N-terminal domain of ligase-like"/>
    <property type="match status" value="1"/>
</dbReference>
<feature type="domain" description="AMP-binding enzyme C-terminal" evidence="2">
    <location>
        <begin position="451"/>
        <end position="526"/>
    </location>
</feature>
<dbReference type="AlphaFoldDB" id="A0A3N0AX38"/>
<comment type="caution">
    <text evidence="3">The sequence shown here is derived from an EMBL/GenBank/DDBJ whole genome shotgun (WGS) entry which is preliminary data.</text>
</comment>
<dbReference type="InterPro" id="IPR025110">
    <property type="entry name" value="AMP-bd_C"/>
</dbReference>
<gene>
    <name evidence="3" type="ORF">DMP06_07385</name>
</gene>
<evidence type="ECO:0000313" key="3">
    <source>
        <dbReference type="EMBL" id="RNL39437.1"/>
    </source>
</evidence>
<feature type="domain" description="AMP-dependent synthetase/ligase" evidence="1">
    <location>
        <begin position="21"/>
        <end position="400"/>
    </location>
</feature>
<organism evidence="3 4">
    <name type="scientific">Slackia equolifaciens</name>
    <dbReference type="NCBI Taxonomy" id="498718"/>
    <lineage>
        <taxon>Bacteria</taxon>
        <taxon>Bacillati</taxon>
        <taxon>Actinomycetota</taxon>
        <taxon>Coriobacteriia</taxon>
        <taxon>Eggerthellales</taxon>
        <taxon>Eggerthellaceae</taxon>
        <taxon>Slackia</taxon>
    </lineage>
</organism>
<dbReference type="Gene3D" id="3.30.300.30">
    <property type="match status" value="1"/>
</dbReference>
<dbReference type="Pfam" id="PF13193">
    <property type="entry name" value="AMP-binding_C"/>
    <property type="match status" value="1"/>
</dbReference>
<accession>A0A3N0AX38</accession>
<evidence type="ECO:0000259" key="2">
    <source>
        <dbReference type="Pfam" id="PF13193"/>
    </source>
</evidence>